<sequence length="105" mass="11156">MPADTVLFDYLSISGATFVRDRGKVMGDVSGRGGAARGSSRPRRELHPRLSLLIIIVIIVIIVIIIIITITIITIIPAAPGLGLAAALPHLDPELWLILGILSTV</sequence>
<feature type="transmembrane region" description="Helical" evidence="1">
    <location>
        <begin position="50"/>
        <end position="76"/>
    </location>
</feature>
<protein>
    <submittedName>
        <fullName evidence="2">Uncharacterized protein</fullName>
    </submittedName>
</protein>
<evidence type="ECO:0000313" key="3">
    <source>
        <dbReference type="Proteomes" id="UP001145742"/>
    </source>
</evidence>
<reference evidence="2" key="1">
    <citation type="submission" date="2019-10" db="EMBL/GenBank/DDBJ databases">
        <authorList>
            <person name="Soares A.E.R."/>
            <person name="Aleixo A."/>
            <person name="Schneider P."/>
            <person name="Miyaki C.Y."/>
            <person name="Schneider M.P."/>
            <person name="Mello C."/>
            <person name="Vasconcelos A.T.R."/>
        </authorList>
    </citation>
    <scope>NUCLEOTIDE SEQUENCE</scope>
    <source>
        <tissue evidence="2">Muscle</tissue>
    </source>
</reference>
<proteinExistence type="predicted"/>
<organism evidence="2 3">
    <name type="scientific">Willisornis vidua</name>
    <name type="common">Xingu scale-backed antbird</name>
    <dbReference type="NCBI Taxonomy" id="1566151"/>
    <lineage>
        <taxon>Eukaryota</taxon>
        <taxon>Metazoa</taxon>
        <taxon>Chordata</taxon>
        <taxon>Craniata</taxon>
        <taxon>Vertebrata</taxon>
        <taxon>Euteleostomi</taxon>
        <taxon>Archelosauria</taxon>
        <taxon>Archosauria</taxon>
        <taxon>Dinosauria</taxon>
        <taxon>Saurischia</taxon>
        <taxon>Theropoda</taxon>
        <taxon>Coelurosauria</taxon>
        <taxon>Aves</taxon>
        <taxon>Neognathae</taxon>
        <taxon>Neoaves</taxon>
        <taxon>Telluraves</taxon>
        <taxon>Australaves</taxon>
        <taxon>Passeriformes</taxon>
        <taxon>Thamnophilidae</taxon>
        <taxon>Willisornis</taxon>
    </lineage>
</organism>
<comment type="caution">
    <text evidence="2">The sequence shown here is derived from an EMBL/GenBank/DDBJ whole genome shotgun (WGS) entry which is preliminary data.</text>
</comment>
<name>A0ABQ9D8L9_9PASS</name>
<keyword evidence="1" id="KW-0812">Transmembrane</keyword>
<evidence type="ECO:0000313" key="2">
    <source>
        <dbReference type="EMBL" id="KAJ7417010.1"/>
    </source>
</evidence>
<accession>A0ABQ9D8L9</accession>
<keyword evidence="3" id="KW-1185">Reference proteome</keyword>
<gene>
    <name evidence="2" type="ORF">WISP_67463</name>
</gene>
<keyword evidence="1" id="KW-1133">Transmembrane helix</keyword>
<evidence type="ECO:0000256" key="1">
    <source>
        <dbReference type="SAM" id="Phobius"/>
    </source>
</evidence>
<dbReference type="EMBL" id="WHWB01033785">
    <property type="protein sequence ID" value="KAJ7417010.1"/>
    <property type="molecule type" value="Genomic_DNA"/>
</dbReference>
<dbReference type="Proteomes" id="UP001145742">
    <property type="component" value="Unassembled WGS sequence"/>
</dbReference>
<keyword evidence="1" id="KW-0472">Membrane</keyword>